<evidence type="ECO:0000313" key="3">
    <source>
        <dbReference type="Proteomes" id="UP000295252"/>
    </source>
</evidence>
<keyword evidence="1" id="KW-0812">Transmembrane</keyword>
<organism evidence="2 3">
    <name type="scientific">Coffea canephora</name>
    <name type="common">Robusta coffee</name>
    <dbReference type="NCBI Taxonomy" id="49390"/>
    <lineage>
        <taxon>Eukaryota</taxon>
        <taxon>Viridiplantae</taxon>
        <taxon>Streptophyta</taxon>
        <taxon>Embryophyta</taxon>
        <taxon>Tracheophyta</taxon>
        <taxon>Spermatophyta</taxon>
        <taxon>Magnoliopsida</taxon>
        <taxon>eudicotyledons</taxon>
        <taxon>Gunneridae</taxon>
        <taxon>Pentapetalae</taxon>
        <taxon>asterids</taxon>
        <taxon>lamiids</taxon>
        <taxon>Gentianales</taxon>
        <taxon>Rubiaceae</taxon>
        <taxon>Ixoroideae</taxon>
        <taxon>Gardenieae complex</taxon>
        <taxon>Bertiereae - Coffeeae clade</taxon>
        <taxon>Coffeeae</taxon>
        <taxon>Coffea</taxon>
    </lineage>
</organism>
<evidence type="ECO:0000313" key="2">
    <source>
        <dbReference type="EMBL" id="CDP17165.1"/>
    </source>
</evidence>
<accession>A0A068V8R6</accession>
<keyword evidence="1" id="KW-1133">Transmembrane helix</keyword>
<dbReference type="InParanoid" id="A0A068V8R6"/>
<keyword evidence="3" id="KW-1185">Reference proteome</keyword>
<dbReference type="EMBL" id="HG739231">
    <property type="protein sequence ID" value="CDP17165.1"/>
    <property type="molecule type" value="Genomic_DNA"/>
</dbReference>
<dbReference type="Gramene" id="CDP17165">
    <property type="protein sequence ID" value="CDP17165"/>
    <property type="gene ID" value="GSCOC_T00006333001"/>
</dbReference>
<dbReference type="Proteomes" id="UP000295252">
    <property type="component" value="Chromosome IV"/>
</dbReference>
<protein>
    <submittedName>
        <fullName evidence="2">Uncharacterized protein</fullName>
    </submittedName>
</protein>
<dbReference type="AlphaFoldDB" id="A0A068V8R6"/>
<gene>
    <name evidence="2" type="ORF">GSCOC_T00006333001</name>
</gene>
<name>A0A068V8R6_COFCA</name>
<reference evidence="3" key="1">
    <citation type="journal article" date="2014" name="Science">
        <title>The coffee genome provides insight into the convergent evolution of caffeine biosynthesis.</title>
        <authorList>
            <person name="Denoeud F."/>
            <person name="Carretero-Paulet L."/>
            <person name="Dereeper A."/>
            <person name="Droc G."/>
            <person name="Guyot R."/>
            <person name="Pietrella M."/>
            <person name="Zheng C."/>
            <person name="Alberti A."/>
            <person name="Anthony F."/>
            <person name="Aprea G."/>
            <person name="Aury J.M."/>
            <person name="Bento P."/>
            <person name="Bernard M."/>
            <person name="Bocs S."/>
            <person name="Campa C."/>
            <person name="Cenci A."/>
            <person name="Combes M.C."/>
            <person name="Crouzillat D."/>
            <person name="Da Silva C."/>
            <person name="Daddiego L."/>
            <person name="De Bellis F."/>
            <person name="Dussert S."/>
            <person name="Garsmeur O."/>
            <person name="Gayraud T."/>
            <person name="Guignon V."/>
            <person name="Jahn K."/>
            <person name="Jamilloux V."/>
            <person name="Joet T."/>
            <person name="Labadie K."/>
            <person name="Lan T."/>
            <person name="Leclercq J."/>
            <person name="Lepelley M."/>
            <person name="Leroy T."/>
            <person name="Li L.T."/>
            <person name="Librado P."/>
            <person name="Lopez L."/>
            <person name="Munoz A."/>
            <person name="Noel B."/>
            <person name="Pallavicini A."/>
            <person name="Perrotta G."/>
            <person name="Poncet V."/>
            <person name="Pot D."/>
            <person name="Priyono X."/>
            <person name="Rigoreau M."/>
            <person name="Rouard M."/>
            <person name="Rozas J."/>
            <person name="Tranchant-Dubreuil C."/>
            <person name="VanBuren R."/>
            <person name="Zhang Q."/>
            <person name="Andrade A.C."/>
            <person name="Argout X."/>
            <person name="Bertrand B."/>
            <person name="de Kochko A."/>
            <person name="Graziosi G."/>
            <person name="Henry R.J."/>
            <person name="Jayarama X."/>
            <person name="Ming R."/>
            <person name="Nagai C."/>
            <person name="Rounsley S."/>
            <person name="Sankoff D."/>
            <person name="Giuliano G."/>
            <person name="Albert V.A."/>
            <person name="Wincker P."/>
            <person name="Lashermes P."/>
        </authorList>
    </citation>
    <scope>NUCLEOTIDE SEQUENCE [LARGE SCALE GENOMIC DNA]</scope>
    <source>
        <strain evidence="3">cv. DH200-94</strain>
    </source>
</reference>
<keyword evidence="1" id="KW-0472">Membrane</keyword>
<feature type="transmembrane region" description="Helical" evidence="1">
    <location>
        <begin position="12"/>
        <end position="40"/>
    </location>
</feature>
<sequence>MGSIFFNFLVGLFFLISFGLEFFFWACVWALGLFFTWACFCFKENSPHFSSGPETPIPSTNK</sequence>
<proteinExistence type="predicted"/>
<evidence type="ECO:0000256" key="1">
    <source>
        <dbReference type="SAM" id="Phobius"/>
    </source>
</evidence>